<name>A0A0D2B037_9EURO</name>
<feature type="chain" id="PRO_5002238736" description="Cytochrome b561 domain-containing protein" evidence="8">
    <location>
        <begin position="22"/>
        <end position="387"/>
    </location>
</feature>
<dbReference type="Gene3D" id="2.60.40.1210">
    <property type="entry name" value="Cellobiose dehydrogenase, cytochrome domain"/>
    <property type="match status" value="1"/>
</dbReference>
<keyword evidence="11" id="KW-1185">Reference proteome</keyword>
<feature type="signal peptide" evidence="8">
    <location>
        <begin position="1"/>
        <end position="21"/>
    </location>
</feature>
<dbReference type="SMART" id="SM00665">
    <property type="entry name" value="B561"/>
    <property type="match status" value="1"/>
</dbReference>
<dbReference type="SUPFAM" id="SSF49344">
    <property type="entry name" value="CBD9-like"/>
    <property type="match status" value="1"/>
</dbReference>
<evidence type="ECO:0000256" key="1">
    <source>
        <dbReference type="ARBA" id="ARBA00004370"/>
    </source>
</evidence>
<keyword evidence="3 7" id="KW-0812">Transmembrane</keyword>
<dbReference type="InterPro" id="IPR015920">
    <property type="entry name" value="Cellobiose_DH-like_cyt"/>
</dbReference>
<dbReference type="AlphaFoldDB" id="A0A0D2B037"/>
<evidence type="ECO:0000256" key="6">
    <source>
        <dbReference type="ARBA" id="ARBA00023136"/>
    </source>
</evidence>
<evidence type="ECO:0000256" key="4">
    <source>
        <dbReference type="ARBA" id="ARBA00022982"/>
    </source>
</evidence>
<accession>A0A0D2B037</accession>
<keyword evidence="5 7" id="KW-1133">Transmembrane helix</keyword>
<evidence type="ECO:0000313" key="11">
    <source>
        <dbReference type="Proteomes" id="UP000053328"/>
    </source>
</evidence>
<evidence type="ECO:0000259" key="9">
    <source>
        <dbReference type="PROSITE" id="PS50939"/>
    </source>
</evidence>
<dbReference type="Proteomes" id="UP000053328">
    <property type="component" value="Unassembled WGS sequence"/>
</dbReference>
<keyword evidence="8" id="KW-0732">Signal</keyword>
<keyword evidence="4" id="KW-0249">Electron transport</keyword>
<gene>
    <name evidence="10" type="ORF">PV08_09309</name>
</gene>
<evidence type="ECO:0000256" key="5">
    <source>
        <dbReference type="ARBA" id="ARBA00022989"/>
    </source>
</evidence>
<feature type="transmembrane region" description="Helical" evidence="7">
    <location>
        <begin position="270"/>
        <end position="292"/>
    </location>
</feature>
<protein>
    <recommendedName>
        <fullName evidence="9">Cytochrome b561 domain-containing protein</fullName>
    </recommendedName>
</protein>
<dbReference type="GeneID" id="27336392"/>
<dbReference type="EMBL" id="KN847498">
    <property type="protein sequence ID" value="KIW12035.1"/>
    <property type="molecule type" value="Genomic_DNA"/>
</dbReference>
<dbReference type="Pfam" id="PF16010">
    <property type="entry name" value="CDH-cyt"/>
    <property type="match status" value="1"/>
</dbReference>
<dbReference type="InterPro" id="IPR006593">
    <property type="entry name" value="Cyt_b561/ferric_Rdtase_TM"/>
</dbReference>
<dbReference type="PANTHER" id="PTHR47797">
    <property type="entry name" value="DEHYDROGENASE, PUTATIVE (AFU_ORTHOLOGUE AFUA_8G05805)-RELATED"/>
    <property type="match status" value="1"/>
</dbReference>
<proteinExistence type="predicted"/>
<keyword evidence="2" id="KW-0813">Transport</keyword>
<feature type="transmembrane region" description="Helical" evidence="7">
    <location>
        <begin position="207"/>
        <end position="227"/>
    </location>
</feature>
<feature type="domain" description="Cytochrome b561" evidence="9">
    <location>
        <begin position="172"/>
        <end position="367"/>
    </location>
</feature>
<evidence type="ECO:0000256" key="8">
    <source>
        <dbReference type="SAM" id="SignalP"/>
    </source>
</evidence>
<dbReference type="CDD" id="cd09630">
    <property type="entry name" value="CDH_like_cytochrome"/>
    <property type="match status" value="1"/>
</dbReference>
<dbReference type="OrthoDB" id="19261at2759"/>
<evidence type="ECO:0000313" key="10">
    <source>
        <dbReference type="EMBL" id="KIW12035.1"/>
    </source>
</evidence>
<comment type="subcellular location">
    <subcellularLocation>
        <location evidence="1">Membrane</location>
    </subcellularLocation>
</comment>
<keyword evidence="6 7" id="KW-0472">Membrane</keyword>
<dbReference type="PANTHER" id="PTHR47797:SF3">
    <property type="entry name" value="CYTOCHROME B561 DOMAIN-CONTAINING PROTEIN"/>
    <property type="match status" value="1"/>
</dbReference>
<dbReference type="STRING" id="91928.A0A0D2B037"/>
<evidence type="ECO:0000256" key="2">
    <source>
        <dbReference type="ARBA" id="ARBA00022448"/>
    </source>
</evidence>
<feature type="transmembrane region" description="Helical" evidence="7">
    <location>
        <begin position="239"/>
        <end position="264"/>
    </location>
</feature>
<dbReference type="RefSeq" id="XP_016232251.1">
    <property type="nucleotide sequence ID" value="XM_016383628.1"/>
</dbReference>
<reference evidence="10 11" key="1">
    <citation type="submission" date="2015-01" db="EMBL/GenBank/DDBJ databases">
        <title>The Genome Sequence of Exophiala spinifera CBS89968.</title>
        <authorList>
            <consortium name="The Broad Institute Genomics Platform"/>
            <person name="Cuomo C."/>
            <person name="de Hoog S."/>
            <person name="Gorbushina A."/>
            <person name="Stielow B."/>
            <person name="Teixiera M."/>
            <person name="Abouelleil A."/>
            <person name="Chapman S.B."/>
            <person name="Priest M."/>
            <person name="Young S.K."/>
            <person name="Wortman J."/>
            <person name="Nusbaum C."/>
            <person name="Birren B."/>
        </authorList>
    </citation>
    <scope>NUCLEOTIDE SEQUENCE [LARGE SCALE GENOMIC DNA]</scope>
    <source>
        <strain evidence="10 11">CBS 89968</strain>
    </source>
</reference>
<dbReference type="Gene3D" id="1.20.120.1770">
    <property type="match status" value="1"/>
</dbReference>
<dbReference type="HOGENOM" id="CLU_031471_1_0_1"/>
<feature type="transmembrane region" description="Helical" evidence="7">
    <location>
        <begin position="313"/>
        <end position="332"/>
    </location>
</feature>
<dbReference type="VEuPathDB" id="FungiDB:PV08_09309"/>
<dbReference type="GO" id="GO:0016020">
    <property type="term" value="C:membrane"/>
    <property type="evidence" value="ECO:0007669"/>
    <property type="project" value="UniProtKB-SubCell"/>
</dbReference>
<evidence type="ECO:0000256" key="7">
    <source>
        <dbReference type="SAM" id="Phobius"/>
    </source>
</evidence>
<dbReference type="PROSITE" id="PS50939">
    <property type="entry name" value="CYTOCHROME_B561"/>
    <property type="match status" value="1"/>
</dbReference>
<dbReference type="CDD" id="cd08760">
    <property type="entry name" value="Cyt_b561_FRRS1_like"/>
    <property type="match status" value="1"/>
</dbReference>
<evidence type="ECO:0000256" key="3">
    <source>
        <dbReference type="ARBA" id="ARBA00022692"/>
    </source>
</evidence>
<feature type="transmembrane region" description="Helical" evidence="7">
    <location>
        <begin position="338"/>
        <end position="359"/>
    </location>
</feature>
<organism evidence="10 11">
    <name type="scientific">Exophiala spinifera</name>
    <dbReference type="NCBI Taxonomy" id="91928"/>
    <lineage>
        <taxon>Eukaryota</taxon>
        <taxon>Fungi</taxon>
        <taxon>Dikarya</taxon>
        <taxon>Ascomycota</taxon>
        <taxon>Pezizomycotina</taxon>
        <taxon>Eurotiomycetes</taxon>
        <taxon>Chaetothyriomycetidae</taxon>
        <taxon>Chaetothyriales</taxon>
        <taxon>Herpotrichiellaceae</taxon>
        <taxon>Exophiala</taxon>
    </lineage>
</organism>
<sequence>MLLYCIDLRWHVIWLLIQASACSFVQFYEKSSRLGFALSTLREHNGSPDELLFQLRVPSEAGWGAVGTGDKMDGSLMFILYASDNPGDATKRGHDTPEPSSKLSYNIVNASNDGVTLTADIKCLNCTRYSRNSVDIASSAQPWIWAIGPGDPVRSSSQDADIKQHSHDGVFFTDMTKSVTMSSNIPSISGTSNIHATAQPGYINDLVILHAVLLGLAFVIAFPLGTLTLRAFRSFTTHWIVQLISLTASSVGFGVAIALSILGIEWRHFSAAHQIIGIVVIVLALAQGQLGYWHHMQYKKLGKRTSVSYMHIALGRGVIWLGMVNLVLGFLLDGSTAMAAGAAVVSVVVVAGMEAVLFWNRRRLLAKSIASSTTDLPLTVHGDPAGS</sequence>